<dbReference type="Pfam" id="PF00069">
    <property type="entry name" value="Pkinase"/>
    <property type="match status" value="1"/>
</dbReference>
<dbReference type="PROSITE" id="PS00107">
    <property type="entry name" value="PROTEIN_KINASE_ATP"/>
    <property type="match status" value="1"/>
</dbReference>
<evidence type="ECO:0000256" key="9">
    <source>
        <dbReference type="SAM" id="MobiDB-lite"/>
    </source>
</evidence>
<accession>A0A078BCJ8</accession>
<gene>
    <name evidence="11" type="primary">Contig5746.g6150</name>
    <name evidence="11" type="ORF">STYLEM_20080</name>
</gene>
<dbReference type="InterPro" id="IPR017441">
    <property type="entry name" value="Protein_kinase_ATP_BS"/>
</dbReference>
<keyword evidence="5 8" id="KW-0547">Nucleotide-binding</keyword>
<dbReference type="Gene3D" id="1.10.510.10">
    <property type="entry name" value="Transferase(Phosphotransferase) domain 1"/>
    <property type="match status" value="1"/>
</dbReference>
<dbReference type="InterPro" id="IPR011009">
    <property type="entry name" value="Kinase-like_dom_sf"/>
</dbReference>
<organism evidence="11 12">
    <name type="scientific">Stylonychia lemnae</name>
    <name type="common">Ciliate</name>
    <dbReference type="NCBI Taxonomy" id="5949"/>
    <lineage>
        <taxon>Eukaryota</taxon>
        <taxon>Sar</taxon>
        <taxon>Alveolata</taxon>
        <taxon>Ciliophora</taxon>
        <taxon>Intramacronucleata</taxon>
        <taxon>Spirotrichea</taxon>
        <taxon>Stichotrichia</taxon>
        <taxon>Sporadotrichida</taxon>
        <taxon>Oxytrichidae</taxon>
        <taxon>Stylonychinae</taxon>
        <taxon>Stylonychia</taxon>
    </lineage>
</organism>
<dbReference type="PROSITE" id="PS50011">
    <property type="entry name" value="PROTEIN_KINASE_DOM"/>
    <property type="match status" value="1"/>
</dbReference>
<dbReference type="PANTHER" id="PTHR43671">
    <property type="entry name" value="SERINE/THREONINE-PROTEIN KINASE NEK"/>
    <property type="match status" value="1"/>
</dbReference>
<dbReference type="EMBL" id="CCKQ01018930">
    <property type="protein sequence ID" value="CDW90932.1"/>
    <property type="molecule type" value="Genomic_DNA"/>
</dbReference>
<dbReference type="CDD" id="cd08215">
    <property type="entry name" value="STKc_Nek"/>
    <property type="match status" value="1"/>
</dbReference>
<proteinExistence type="inferred from homology"/>
<name>A0A078BCJ8_STYLE</name>
<dbReference type="SUPFAM" id="SSF56112">
    <property type="entry name" value="Protein kinase-like (PK-like)"/>
    <property type="match status" value="1"/>
</dbReference>
<keyword evidence="12" id="KW-1185">Reference proteome</keyword>
<dbReference type="PROSITE" id="PS00108">
    <property type="entry name" value="PROTEIN_KINASE_ST"/>
    <property type="match status" value="1"/>
</dbReference>
<comment type="similarity">
    <text evidence="1">Belongs to the protein kinase superfamily. NEK Ser/Thr protein kinase family. NIMA subfamily.</text>
</comment>
<dbReference type="OMA" id="NIHRYSS"/>
<evidence type="ECO:0000256" key="6">
    <source>
        <dbReference type="ARBA" id="ARBA00022777"/>
    </source>
</evidence>
<dbReference type="FunFam" id="3.30.200.20:FF:000097">
    <property type="entry name" value="Probable serine/threonine-protein kinase nek1"/>
    <property type="match status" value="1"/>
</dbReference>
<keyword evidence="4" id="KW-0808">Transferase</keyword>
<evidence type="ECO:0000259" key="10">
    <source>
        <dbReference type="PROSITE" id="PS50011"/>
    </source>
</evidence>
<evidence type="ECO:0000313" key="12">
    <source>
        <dbReference type="Proteomes" id="UP000039865"/>
    </source>
</evidence>
<feature type="region of interest" description="Disordered" evidence="9">
    <location>
        <begin position="491"/>
        <end position="522"/>
    </location>
</feature>
<keyword evidence="3" id="KW-0723">Serine/threonine-protein kinase</keyword>
<dbReference type="InterPro" id="IPR008271">
    <property type="entry name" value="Ser/Thr_kinase_AS"/>
</dbReference>
<evidence type="ECO:0000256" key="4">
    <source>
        <dbReference type="ARBA" id="ARBA00022679"/>
    </source>
</evidence>
<dbReference type="OrthoDB" id="248923at2759"/>
<dbReference type="PANTHER" id="PTHR43671:SF13">
    <property type="entry name" value="SERINE_THREONINE-PROTEIN KINASE NEK2"/>
    <property type="match status" value="1"/>
</dbReference>
<dbReference type="GO" id="GO:0005524">
    <property type="term" value="F:ATP binding"/>
    <property type="evidence" value="ECO:0007669"/>
    <property type="project" value="UniProtKB-UniRule"/>
</dbReference>
<protein>
    <recommendedName>
        <fullName evidence="2">non-specific serine/threonine protein kinase</fullName>
        <ecNumber evidence="2">2.7.11.1</ecNumber>
    </recommendedName>
</protein>
<reference evidence="11 12" key="1">
    <citation type="submission" date="2014-06" db="EMBL/GenBank/DDBJ databases">
        <authorList>
            <person name="Swart Estienne"/>
        </authorList>
    </citation>
    <scope>NUCLEOTIDE SEQUENCE [LARGE SCALE GENOMIC DNA]</scope>
    <source>
        <strain evidence="11 12">130c</strain>
    </source>
</reference>
<feature type="domain" description="Protein kinase" evidence="10">
    <location>
        <begin position="51"/>
        <end position="336"/>
    </location>
</feature>
<evidence type="ECO:0000256" key="5">
    <source>
        <dbReference type="ARBA" id="ARBA00022741"/>
    </source>
</evidence>
<evidence type="ECO:0000256" key="2">
    <source>
        <dbReference type="ARBA" id="ARBA00012513"/>
    </source>
</evidence>
<feature type="binding site" evidence="8">
    <location>
        <position position="80"/>
    </location>
    <ligand>
        <name>ATP</name>
        <dbReference type="ChEBI" id="CHEBI:30616"/>
    </ligand>
</feature>
<evidence type="ECO:0000256" key="1">
    <source>
        <dbReference type="ARBA" id="ARBA00010886"/>
    </source>
</evidence>
<dbReference type="EC" id="2.7.11.1" evidence="2"/>
<dbReference type="Proteomes" id="UP000039865">
    <property type="component" value="Unassembled WGS sequence"/>
</dbReference>
<dbReference type="InterPro" id="IPR050660">
    <property type="entry name" value="NEK_Ser/Thr_kinase"/>
</dbReference>
<feature type="compositionally biased region" description="Low complexity" evidence="9">
    <location>
        <begin position="491"/>
        <end position="508"/>
    </location>
</feature>
<evidence type="ECO:0000313" key="11">
    <source>
        <dbReference type="EMBL" id="CDW90932.1"/>
    </source>
</evidence>
<dbReference type="GO" id="GO:0004674">
    <property type="term" value="F:protein serine/threonine kinase activity"/>
    <property type="evidence" value="ECO:0007669"/>
    <property type="project" value="UniProtKB-KW"/>
</dbReference>
<sequence length="787" mass="90599">MHQAIHKNSTGNSFLGFSSQDLQLLIQHHDRIVNPTNNEYSKRIGCSSADFEIVEELGKGAHGIVFKVKSKKNNMFYVMKRINFNNLKPNYKKEALREVQLLRRLANPHIIKYYNSFMEDECLFIIMEYAEKGDLHKFLKAKRDKKEHIPESDIWLMAFQICLGVGYLHFQKIIHRDLKCMNILLSEDGTIKIGDLGVSKVHQSNSGNLFDSQPNSQQQKARTKVDQFSVPNDAKIGRVGTPLYLSPEVVRQMPYDYKVDTWAVGCCLFHLAALEPPFLGENIQVLGAKIINEQPKKLPSEYSEKLQNFVVNILLQKDPNGRPYINQILRKPNKYFAEEIIPNSQNKRIIIQGEPKNQIPTNESTRPKTSQVKKLYQKITSVQKQQQQDHQETLRHGNISANNNDYSESSAFQFNTPRQEQYKPRIQQVQSQNVEYEAPSSQRNSSYVNQNIHRYSSGAIGDQSKDSQNDITFQQQQQHFQDYNQKRTLLQSSQNARRQASQANNSSRKIIPGVSSLRDPNKANESQLNNIYHSKTEQNFYQHMNNQQNQVQNQCDISHSTNNRTTFRVLTQMTSTNSKAQVRPIQQSNTFNEKEKEATILPEVSSKRYLYSDEKKKTPQQMTNDKRASVAPVQSKLLDAINSQNLYPHQQFEDRSIERQNESDKVPLNPMRQTIWGGFQNQAFKTATNGFQNASQNFATVTNSMKLGRNQIPITTNHQQTKSAQTNVGMQSNGFSRYSKPSMQGLQNINGSQINLDPQQQQLSQNQIQRPFSLMEVDRREILSQLF</sequence>
<keyword evidence="6 11" id="KW-0418">Kinase</keyword>
<feature type="region of interest" description="Disordered" evidence="9">
    <location>
        <begin position="422"/>
        <end position="448"/>
    </location>
</feature>
<feature type="compositionally biased region" description="Polar residues" evidence="9">
    <location>
        <begin position="427"/>
        <end position="448"/>
    </location>
</feature>
<dbReference type="InParanoid" id="A0A078BCJ8"/>
<evidence type="ECO:0000256" key="8">
    <source>
        <dbReference type="PROSITE-ProRule" id="PRU10141"/>
    </source>
</evidence>
<feature type="region of interest" description="Disordered" evidence="9">
    <location>
        <begin position="381"/>
        <end position="409"/>
    </location>
</feature>
<feature type="compositionally biased region" description="Polar residues" evidence="9">
    <location>
        <begin position="399"/>
        <end position="409"/>
    </location>
</feature>
<dbReference type="SMART" id="SM00220">
    <property type="entry name" value="S_TKc"/>
    <property type="match status" value="1"/>
</dbReference>
<dbReference type="InterPro" id="IPR000719">
    <property type="entry name" value="Prot_kinase_dom"/>
</dbReference>
<keyword evidence="7 8" id="KW-0067">ATP-binding</keyword>
<evidence type="ECO:0000256" key="3">
    <source>
        <dbReference type="ARBA" id="ARBA00022527"/>
    </source>
</evidence>
<evidence type="ECO:0000256" key="7">
    <source>
        <dbReference type="ARBA" id="ARBA00022840"/>
    </source>
</evidence>
<dbReference type="AlphaFoldDB" id="A0A078BCJ8"/>